<accession>A0A2N3MZ20</accession>
<dbReference type="PANTHER" id="PTHR43662">
    <property type="match status" value="1"/>
</dbReference>
<evidence type="ECO:0000259" key="1">
    <source>
        <dbReference type="Pfam" id="PF09362"/>
    </source>
</evidence>
<protein>
    <recommendedName>
        <fullName evidence="1">DUF1996 domain-containing protein</fullName>
    </recommendedName>
</protein>
<dbReference type="Proteomes" id="UP000233524">
    <property type="component" value="Unassembled WGS sequence"/>
</dbReference>
<dbReference type="STRING" id="41688.A0A2N3MZ20"/>
<reference evidence="2 3" key="1">
    <citation type="journal article" date="2017" name="G3 (Bethesda)">
        <title>First Draft Genome Sequence of the Pathogenic Fungus Lomentospora prolificans (Formerly Scedosporium prolificans).</title>
        <authorList>
            <person name="Luo R."/>
            <person name="Zimin A."/>
            <person name="Workman R."/>
            <person name="Fan Y."/>
            <person name="Pertea G."/>
            <person name="Grossman N."/>
            <person name="Wear M.P."/>
            <person name="Jia B."/>
            <person name="Miller H."/>
            <person name="Casadevall A."/>
            <person name="Timp W."/>
            <person name="Zhang S.X."/>
            <person name="Salzberg S.L."/>
        </authorList>
    </citation>
    <scope>NUCLEOTIDE SEQUENCE [LARGE SCALE GENOMIC DNA]</scope>
    <source>
        <strain evidence="2 3">JHH-5317</strain>
    </source>
</reference>
<dbReference type="EMBL" id="NLAX01001623">
    <property type="protein sequence ID" value="PKS05423.1"/>
    <property type="molecule type" value="Genomic_DNA"/>
</dbReference>
<organism evidence="2 3">
    <name type="scientific">Lomentospora prolificans</name>
    <dbReference type="NCBI Taxonomy" id="41688"/>
    <lineage>
        <taxon>Eukaryota</taxon>
        <taxon>Fungi</taxon>
        <taxon>Dikarya</taxon>
        <taxon>Ascomycota</taxon>
        <taxon>Pezizomycotina</taxon>
        <taxon>Sordariomycetes</taxon>
        <taxon>Hypocreomycetidae</taxon>
        <taxon>Microascales</taxon>
        <taxon>Microascaceae</taxon>
        <taxon>Lomentospora</taxon>
    </lineage>
</organism>
<dbReference type="VEuPathDB" id="FungiDB:jhhlp_008799"/>
<keyword evidence="3" id="KW-1185">Reference proteome</keyword>
<feature type="domain" description="DUF1996" evidence="1">
    <location>
        <begin position="70"/>
        <end position="327"/>
    </location>
</feature>
<name>A0A2N3MZ20_9PEZI</name>
<dbReference type="InterPro" id="IPR018535">
    <property type="entry name" value="DUF1996"/>
</dbReference>
<sequence length="383" mass="42423">MALYDSFDSKSPEDSSSRLLFFWYPTRKAPRLKMRLSALIFAAVAEAQFNLQGLNHLRFGCEQITIERLDPLVNPGQAPTPHMHQVVGGNAFNASMPSADISKLATCTTCGPADDFSNYWTANLYFKARNGTYKRVPQKPNRLLFGDRFTTQTNGGVTVYYIAPGKGKVTAFQPGFRMLVGDPTRREPLYKSQSCFRCFSGPNYQGDNAAPCSDNRLDFEGFPNIPCLGGIRSNVLYPTCWDGKNLDSPNHQDHVSYPSQGPSTFLTTADCPASHPVKIPQLMLEIIWDTTQFNNEAEWPEDGSQPFVLSTGDPTGYGQHGDYVFGWKDDALQRAMDDNGCFSATCGNQKSQDISVAQQCKIDKTVLEDVDGWLTELPGVPMS</sequence>
<evidence type="ECO:0000313" key="2">
    <source>
        <dbReference type="EMBL" id="PKS05423.1"/>
    </source>
</evidence>
<dbReference type="Pfam" id="PF09362">
    <property type="entry name" value="DUF1996"/>
    <property type="match status" value="1"/>
</dbReference>
<gene>
    <name evidence="2" type="ORF">jhhlp_008799</name>
</gene>
<dbReference type="PANTHER" id="PTHR43662:SF6">
    <property type="entry name" value="DUF1996 DOMAIN-CONTAINING PROTEIN"/>
    <property type="match status" value="1"/>
</dbReference>
<dbReference type="OrthoDB" id="74764at2759"/>
<proteinExistence type="predicted"/>
<dbReference type="InParanoid" id="A0A2N3MZ20"/>
<dbReference type="AlphaFoldDB" id="A0A2N3MZ20"/>
<comment type="caution">
    <text evidence="2">The sequence shown here is derived from an EMBL/GenBank/DDBJ whole genome shotgun (WGS) entry which is preliminary data.</text>
</comment>
<evidence type="ECO:0000313" key="3">
    <source>
        <dbReference type="Proteomes" id="UP000233524"/>
    </source>
</evidence>